<feature type="domain" description="Spondin" evidence="3">
    <location>
        <begin position="12"/>
        <end position="206"/>
    </location>
</feature>
<feature type="chain" id="PRO_5011789402" evidence="2">
    <location>
        <begin position="19"/>
        <end position="306"/>
    </location>
</feature>
<accession>A0A1H9DD68</accession>
<dbReference type="PANTHER" id="PTHR11311:SF15">
    <property type="entry name" value="SPONDIN-2"/>
    <property type="match status" value="1"/>
</dbReference>
<dbReference type="Gene3D" id="2.60.40.2130">
    <property type="entry name" value="F-spondin domain"/>
    <property type="match status" value="1"/>
</dbReference>
<evidence type="ECO:0000259" key="3">
    <source>
        <dbReference type="PROSITE" id="PS51020"/>
    </source>
</evidence>
<dbReference type="OrthoDB" id="8478811at2"/>
<dbReference type="NCBIfam" id="TIGR04183">
    <property type="entry name" value="Por_Secre_tail"/>
    <property type="match status" value="1"/>
</dbReference>
<evidence type="ECO:0000256" key="1">
    <source>
        <dbReference type="ARBA" id="ARBA00022729"/>
    </source>
</evidence>
<dbReference type="InterPro" id="IPR026444">
    <property type="entry name" value="Secre_tail"/>
</dbReference>
<dbReference type="InterPro" id="IPR038678">
    <property type="entry name" value="Spondin_N_sf"/>
</dbReference>
<dbReference type="AlphaFoldDB" id="A0A1H9DD68"/>
<evidence type="ECO:0000313" key="5">
    <source>
        <dbReference type="Proteomes" id="UP000198999"/>
    </source>
</evidence>
<dbReference type="InterPro" id="IPR051418">
    <property type="entry name" value="Spondin/Thrombospondin_T1"/>
</dbReference>
<evidence type="ECO:0000313" key="4">
    <source>
        <dbReference type="EMBL" id="SEQ11319.1"/>
    </source>
</evidence>
<dbReference type="STRING" id="419940.SAMN05421824_1200"/>
<proteinExistence type="predicted"/>
<dbReference type="PROSITE" id="PS51020">
    <property type="entry name" value="SPONDIN"/>
    <property type="match status" value="1"/>
</dbReference>
<dbReference type="NCBIfam" id="NF038123">
    <property type="entry name" value="NF038123_dom"/>
    <property type="match status" value="1"/>
</dbReference>
<dbReference type="InterPro" id="IPR009465">
    <property type="entry name" value="Spondin_N"/>
</dbReference>
<dbReference type="GO" id="GO:0031012">
    <property type="term" value="C:extracellular matrix"/>
    <property type="evidence" value="ECO:0007669"/>
    <property type="project" value="TreeGrafter"/>
</dbReference>
<dbReference type="Proteomes" id="UP000198999">
    <property type="component" value="Unassembled WGS sequence"/>
</dbReference>
<organism evidence="4 5">
    <name type="scientific">Hyunsoonleella jejuensis</name>
    <dbReference type="NCBI Taxonomy" id="419940"/>
    <lineage>
        <taxon>Bacteria</taxon>
        <taxon>Pseudomonadati</taxon>
        <taxon>Bacteroidota</taxon>
        <taxon>Flavobacteriia</taxon>
        <taxon>Flavobacteriales</taxon>
        <taxon>Flavobacteriaceae</taxon>
    </lineage>
</organism>
<dbReference type="GO" id="GO:0007155">
    <property type="term" value="P:cell adhesion"/>
    <property type="evidence" value="ECO:0007669"/>
    <property type="project" value="TreeGrafter"/>
</dbReference>
<dbReference type="Pfam" id="PF18962">
    <property type="entry name" value="Por_Secre_tail"/>
    <property type="match status" value="1"/>
</dbReference>
<dbReference type="EMBL" id="FOFN01000001">
    <property type="protein sequence ID" value="SEQ11319.1"/>
    <property type="molecule type" value="Genomic_DNA"/>
</dbReference>
<keyword evidence="5" id="KW-1185">Reference proteome</keyword>
<evidence type="ECO:0000256" key="2">
    <source>
        <dbReference type="SAM" id="SignalP"/>
    </source>
</evidence>
<protein>
    <submittedName>
        <fullName evidence="4">Por secretion system C-terminal sorting domain-containing protein</fullName>
    </submittedName>
</protein>
<dbReference type="PANTHER" id="PTHR11311">
    <property type="entry name" value="SPONDIN"/>
    <property type="match status" value="1"/>
</dbReference>
<dbReference type="Pfam" id="PF06468">
    <property type="entry name" value="Spond_N"/>
    <property type="match status" value="1"/>
</dbReference>
<sequence>MKKITTLFTFLACSLCNAQSVATYNIEFTNYWNSTNHSVGTTFPGSNAHWSPLVGVNHNSNVTFVVLGGTATIGVENIAETGNSNVFETVDVQNAIDSNNAEQFFDAGGLFLNEPTNKITLNGFQVSEDFPLITMLSMIAPSPDWIIVVNGLDLRENGNWKTSVTIDLFPYDAGTEEGTTYSLSNPATSGGTITSLSGVAPFDNTRVAELSITLASVLSTNDNSNFENITVFPNPVNDILTLKNIASAKLKSVQIFNILGELSKTLLVRRNIGNLEVDVSNLTSGIYLIKLNNEAGHSKTQKLIVE</sequence>
<reference evidence="4 5" key="1">
    <citation type="submission" date="2016-10" db="EMBL/GenBank/DDBJ databases">
        <authorList>
            <person name="de Groot N.N."/>
        </authorList>
    </citation>
    <scope>NUCLEOTIDE SEQUENCE [LARGE SCALE GENOMIC DNA]</scope>
    <source>
        <strain evidence="4 5">DSM 21035</strain>
    </source>
</reference>
<keyword evidence="1 2" id="KW-0732">Signal</keyword>
<feature type="signal peptide" evidence="2">
    <location>
        <begin position="1"/>
        <end position="18"/>
    </location>
</feature>
<name>A0A1H9DD68_9FLAO</name>
<dbReference type="RefSeq" id="WP_092576972.1">
    <property type="nucleotide sequence ID" value="NZ_FOFN01000001.1"/>
</dbReference>
<gene>
    <name evidence="4" type="ORF">SAMN05421824_1200</name>
</gene>